<feature type="transmembrane region" description="Helical" evidence="7">
    <location>
        <begin position="143"/>
        <end position="165"/>
    </location>
</feature>
<proteinExistence type="inferred from homology"/>
<evidence type="ECO:0000259" key="8">
    <source>
        <dbReference type="Pfam" id="PF20684"/>
    </source>
</evidence>
<feature type="domain" description="Rhodopsin" evidence="8">
    <location>
        <begin position="49"/>
        <end position="286"/>
    </location>
</feature>
<keyword evidence="2 7" id="KW-0812">Transmembrane</keyword>
<dbReference type="PANTHER" id="PTHR33048:SF55">
    <property type="entry name" value="INTEGRAL MEMBRANE PROTEIN"/>
    <property type="match status" value="1"/>
</dbReference>
<dbReference type="Pfam" id="PF20684">
    <property type="entry name" value="Fung_rhodopsin"/>
    <property type="match status" value="1"/>
</dbReference>
<name>A0AAJ0B9P6_9PEZI</name>
<dbReference type="GO" id="GO:0016020">
    <property type="term" value="C:membrane"/>
    <property type="evidence" value="ECO:0007669"/>
    <property type="project" value="UniProtKB-SubCell"/>
</dbReference>
<sequence>MAAASDTVPAAGLPPPGVTPSFTDPESIGYQIILAAVLCPVFATSICSLRLYTAHHILKRFHLDDWLIIVALIFALAFSIVNLIQLGNGAGRHLWDVPLADFNRFVKLGGIGGSLTYNLSTLFIKVSILQFYQRFPSSRSFQLAVYATIFVAVGYCIPQSISWLYHCRPIVRYWDFTIPGTCIRDEDYLASAALNVATDIIILLLPIWLAFPLRLPARQKVGVICILMAGGFVCAVSIVRLAAIVSGLRDPDITWHYVKNLVWCLVEMYVGIICACLPCLKPFFQRYFPDMFAFLNPRNYASLFSLETITHRMFSRSGTLHGEETSEGSKTLAESGEARK</sequence>
<evidence type="ECO:0000256" key="1">
    <source>
        <dbReference type="ARBA" id="ARBA00004141"/>
    </source>
</evidence>
<accession>A0AAJ0B9P6</accession>
<dbReference type="InterPro" id="IPR049326">
    <property type="entry name" value="Rhodopsin_dom_fungi"/>
</dbReference>
<gene>
    <name evidence="9" type="ORF">QBC47DRAFT_48216</name>
</gene>
<dbReference type="InterPro" id="IPR052337">
    <property type="entry name" value="SAT4-like"/>
</dbReference>
<evidence type="ECO:0000256" key="6">
    <source>
        <dbReference type="SAM" id="MobiDB-lite"/>
    </source>
</evidence>
<dbReference type="AlphaFoldDB" id="A0AAJ0B9P6"/>
<reference evidence="9" key="1">
    <citation type="submission" date="2023-06" db="EMBL/GenBank/DDBJ databases">
        <title>Genome-scale phylogeny and comparative genomics of the fungal order Sordariales.</title>
        <authorList>
            <consortium name="Lawrence Berkeley National Laboratory"/>
            <person name="Hensen N."/>
            <person name="Bonometti L."/>
            <person name="Westerberg I."/>
            <person name="Brannstrom I.O."/>
            <person name="Guillou S."/>
            <person name="Cros-Aarteil S."/>
            <person name="Calhoun S."/>
            <person name="Haridas S."/>
            <person name="Kuo A."/>
            <person name="Mondo S."/>
            <person name="Pangilinan J."/>
            <person name="Riley R."/>
            <person name="Labutti K."/>
            <person name="Andreopoulos B."/>
            <person name="Lipzen A."/>
            <person name="Chen C."/>
            <person name="Yanf M."/>
            <person name="Daum C."/>
            <person name="Ng V."/>
            <person name="Clum A."/>
            <person name="Steindorff A."/>
            <person name="Ohm R."/>
            <person name="Martin F."/>
            <person name="Silar P."/>
            <person name="Natvig D."/>
            <person name="Lalanne C."/>
            <person name="Gautier V."/>
            <person name="Ament-Velasquez S.L."/>
            <person name="Kruys A."/>
            <person name="Hutchinson M.I."/>
            <person name="Powell A.J."/>
            <person name="Barry K."/>
            <person name="Miller A.N."/>
            <person name="Grigoriev I.V."/>
            <person name="Debuchy R."/>
            <person name="Gladieux P."/>
            <person name="Thoren M.H."/>
            <person name="Johannesson H."/>
        </authorList>
    </citation>
    <scope>NUCLEOTIDE SEQUENCE</scope>
    <source>
        <strain evidence="9">PSN4</strain>
    </source>
</reference>
<protein>
    <recommendedName>
        <fullName evidence="8">Rhodopsin domain-containing protein</fullName>
    </recommendedName>
</protein>
<comment type="caution">
    <text evidence="9">The sequence shown here is derived from an EMBL/GenBank/DDBJ whole genome shotgun (WGS) entry which is preliminary data.</text>
</comment>
<feature type="transmembrane region" description="Helical" evidence="7">
    <location>
        <begin position="105"/>
        <end position="131"/>
    </location>
</feature>
<dbReference type="EMBL" id="MU839837">
    <property type="protein sequence ID" value="KAK1753820.1"/>
    <property type="molecule type" value="Genomic_DNA"/>
</dbReference>
<dbReference type="Proteomes" id="UP001239445">
    <property type="component" value="Unassembled WGS sequence"/>
</dbReference>
<feature type="transmembrane region" description="Helical" evidence="7">
    <location>
        <begin position="28"/>
        <end position="53"/>
    </location>
</feature>
<evidence type="ECO:0000256" key="7">
    <source>
        <dbReference type="SAM" id="Phobius"/>
    </source>
</evidence>
<evidence type="ECO:0000313" key="10">
    <source>
        <dbReference type="Proteomes" id="UP001239445"/>
    </source>
</evidence>
<feature type="transmembrane region" description="Helical" evidence="7">
    <location>
        <begin position="260"/>
        <end position="280"/>
    </location>
</feature>
<keyword evidence="10" id="KW-1185">Reference proteome</keyword>
<feature type="transmembrane region" description="Helical" evidence="7">
    <location>
        <begin position="188"/>
        <end position="211"/>
    </location>
</feature>
<evidence type="ECO:0000256" key="4">
    <source>
        <dbReference type="ARBA" id="ARBA00023136"/>
    </source>
</evidence>
<comment type="similarity">
    <text evidence="5">Belongs to the SAT4 family.</text>
</comment>
<evidence type="ECO:0000256" key="5">
    <source>
        <dbReference type="ARBA" id="ARBA00038359"/>
    </source>
</evidence>
<keyword evidence="4 7" id="KW-0472">Membrane</keyword>
<organism evidence="9 10">
    <name type="scientific">Echria macrotheca</name>
    <dbReference type="NCBI Taxonomy" id="438768"/>
    <lineage>
        <taxon>Eukaryota</taxon>
        <taxon>Fungi</taxon>
        <taxon>Dikarya</taxon>
        <taxon>Ascomycota</taxon>
        <taxon>Pezizomycotina</taxon>
        <taxon>Sordariomycetes</taxon>
        <taxon>Sordariomycetidae</taxon>
        <taxon>Sordariales</taxon>
        <taxon>Schizotheciaceae</taxon>
        <taxon>Echria</taxon>
    </lineage>
</organism>
<feature type="transmembrane region" description="Helical" evidence="7">
    <location>
        <begin position="223"/>
        <end position="248"/>
    </location>
</feature>
<keyword evidence="3 7" id="KW-1133">Transmembrane helix</keyword>
<evidence type="ECO:0000313" key="9">
    <source>
        <dbReference type="EMBL" id="KAK1753820.1"/>
    </source>
</evidence>
<evidence type="ECO:0000256" key="3">
    <source>
        <dbReference type="ARBA" id="ARBA00022989"/>
    </source>
</evidence>
<comment type="subcellular location">
    <subcellularLocation>
        <location evidence="1">Membrane</location>
        <topology evidence="1">Multi-pass membrane protein</topology>
    </subcellularLocation>
</comment>
<feature type="region of interest" description="Disordered" evidence="6">
    <location>
        <begin position="318"/>
        <end position="340"/>
    </location>
</feature>
<evidence type="ECO:0000256" key="2">
    <source>
        <dbReference type="ARBA" id="ARBA00022692"/>
    </source>
</evidence>
<dbReference type="PANTHER" id="PTHR33048">
    <property type="entry name" value="PTH11-LIKE INTEGRAL MEMBRANE PROTEIN (AFU_ORTHOLOGUE AFUA_5G11245)"/>
    <property type="match status" value="1"/>
</dbReference>
<feature type="transmembrane region" description="Helical" evidence="7">
    <location>
        <begin position="65"/>
        <end position="85"/>
    </location>
</feature>